<protein>
    <submittedName>
        <fullName evidence="2">Glycerophosphoryl diester phosphodiesterase</fullName>
    </submittedName>
</protein>
<evidence type="ECO:0000313" key="2">
    <source>
        <dbReference type="EMBL" id="SFT03262.1"/>
    </source>
</evidence>
<name>A0A1I6UP65_9RHOB</name>
<evidence type="ECO:0000259" key="1">
    <source>
        <dbReference type="Pfam" id="PF03009"/>
    </source>
</evidence>
<dbReference type="STRING" id="311180.SAMN04488050_108228"/>
<dbReference type="GO" id="GO:0008081">
    <property type="term" value="F:phosphoric diester hydrolase activity"/>
    <property type="evidence" value="ECO:0007669"/>
    <property type="project" value="InterPro"/>
</dbReference>
<gene>
    <name evidence="2" type="ORF">SAMN04488050_108228</name>
</gene>
<dbReference type="Proteomes" id="UP000199392">
    <property type="component" value="Unassembled WGS sequence"/>
</dbReference>
<dbReference type="EMBL" id="FOZW01000008">
    <property type="protein sequence ID" value="SFT03262.1"/>
    <property type="molecule type" value="Genomic_DNA"/>
</dbReference>
<dbReference type="SUPFAM" id="SSF51695">
    <property type="entry name" value="PLC-like phosphodiesterases"/>
    <property type="match status" value="1"/>
</dbReference>
<dbReference type="GO" id="GO:0006629">
    <property type="term" value="P:lipid metabolic process"/>
    <property type="evidence" value="ECO:0007669"/>
    <property type="project" value="InterPro"/>
</dbReference>
<evidence type="ECO:0000313" key="3">
    <source>
        <dbReference type="Proteomes" id="UP000199392"/>
    </source>
</evidence>
<dbReference type="AlphaFoldDB" id="A0A1I6UP65"/>
<dbReference type="Gene3D" id="3.20.20.190">
    <property type="entry name" value="Phosphatidylinositol (PI) phosphodiesterase"/>
    <property type="match status" value="1"/>
</dbReference>
<dbReference type="InterPro" id="IPR030395">
    <property type="entry name" value="GP_PDE_dom"/>
</dbReference>
<reference evidence="3" key="1">
    <citation type="submission" date="2016-10" db="EMBL/GenBank/DDBJ databases">
        <authorList>
            <person name="Varghese N."/>
            <person name="Submissions S."/>
        </authorList>
    </citation>
    <scope>NUCLEOTIDE SEQUENCE [LARGE SCALE GENOMIC DNA]</scope>
    <source>
        <strain evidence="3">DSM 26894</strain>
    </source>
</reference>
<organism evidence="2 3">
    <name type="scientific">Alloyangia pacifica</name>
    <dbReference type="NCBI Taxonomy" id="311180"/>
    <lineage>
        <taxon>Bacteria</taxon>
        <taxon>Pseudomonadati</taxon>
        <taxon>Pseudomonadota</taxon>
        <taxon>Alphaproteobacteria</taxon>
        <taxon>Rhodobacterales</taxon>
        <taxon>Roseobacteraceae</taxon>
        <taxon>Alloyangia</taxon>
    </lineage>
</organism>
<dbReference type="InterPro" id="IPR017946">
    <property type="entry name" value="PLC-like_Pdiesterase_TIM-brl"/>
</dbReference>
<proteinExistence type="predicted"/>
<feature type="domain" description="GP-PDE" evidence="1">
    <location>
        <begin position="49"/>
        <end position="275"/>
    </location>
</feature>
<dbReference type="Pfam" id="PF03009">
    <property type="entry name" value="GDPD"/>
    <property type="match status" value="1"/>
</dbReference>
<keyword evidence="3" id="KW-1185">Reference proteome</keyword>
<dbReference type="RefSeq" id="WP_245696141.1">
    <property type="nucleotide sequence ID" value="NZ_FNCL01000009.1"/>
</dbReference>
<sequence>MSELMTPAPTVIVHAAGRTWLKWHRGRRRLADFEFDPRRIREGMRLGASVEVDLRRHAGGGFAVLHDETLDDATTGSGPVALASAEALRGLHLRDNAGAATDVRAALLGDLCRDLAAAPIGNGALLQLDLKEDSSTLTGADIAAFARDVAPVQRHMILSGGDALAVRRLAEALPQMQTGHDPCHFGAREALEVSGDDRGFVAHALVEAGTARMIYLDIRLILDALGRDFDMIAAFHAAGRRVDAYTVQGLAPGTVDLCRRLMALGVDQITTDDPERLFAALA</sequence>
<accession>A0A1I6UP65</accession>